<protein>
    <recommendedName>
        <fullName evidence="4">Lipopolysaccharide export system permease protein LptF</fullName>
    </recommendedName>
</protein>
<comment type="subcellular location">
    <subcellularLocation>
        <location evidence="2">Cell inner membrane</location>
        <topology evidence="2">Multi-pass membrane protein</topology>
    </subcellularLocation>
</comment>
<keyword evidence="5" id="KW-0813">Transport</keyword>
<evidence type="ECO:0000256" key="11">
    <source>
        <dbReference type="ARBA" id="ARBA00026081"/>
    </source>
</evidence>
<keyword evidence="8 12" id="KW-0812">Transmembrane</keyword>
<dbReference type="GO" id="GO:0055085">
    <property type="term" value="P:transmembrane transport"/>
    <property type="evidence" value="ECO:0007669"/>
    <property type="project" value="InterPro"/>
</dbReference>
<dbReference type="Proteomes" id="UP000243180">
    <property type="component" value="Chromosome"/>
</dbReference>
<feature type="transmembrane region" description="Helical" evidence="12">
    <location>
        <begin position="327"/>
        <end position="346"/>
    </location>
</feature>
<evidence type="ECO:0000256" key="10">
    <source>
        <dbReference type="ARBA" id="ARBA00023136"/>
    </source>
</evidence>
<dbReference type="InterPro" id="IPR005495">
    <property type="entry name" value="LptG/LptF_permease"/>
</dbReference>
<dbReference type="KEGG" id="slim:SCL_0880"/>
<evidence type="ECO:0000313" key="13">
    <source>
        <dbReference type="EMBL" id="BAV33200.1"/>
    </source>
</evidence>
<evidence type="ECO:0000256" key="9">
    <source>
        <dbReference type="ARBA" id="ARBA00022989"/>
    </source>
</evidence>
<keyword evidence="9 12" id="KW-1133">Transmembrane helix</keyword>
<keyword evidence="7" id="KW-0997">Cell inner membrane</keyword>
<keyword evidence="14" id="KW-1185">Reference proteome</keyword>
<comment type="subunit">
    <text evidence="11">Component of the lipopolysaccharide transport and assembly complex. The LptBFG transporter is composed of two ATP-binding proteins (LptB) and two transmembrane proteins (LptF and LptG).</text>
</comment>
<keyword evidence="10 12" id="KW-0472">Membrane</keyword>
<evidence type="ECO:0000256" key="6">
    <source>
        <dbReference type="ARBA" id="ARBA00022475"/>
    </source>
</evidence>
<feature type="transmembrane region" description="Helical" evidence="12">
    <location>
        <begin position="56"/>
        <end position="77"/>
    </location>
</feature>
<dbReference type="InterPro" id="IPR030922">
    <property type="entry name" value="LptF"/>
</dbReference>
<feature type="transmembrane region" description="Helical" evidence="12">
    <location>
        <begin position="12"/>
        <end position="36"/>
    </location>
</feature>
<comment type="similarity">
    <text evidence="3">Belongs to the LptF/LptG family.</text>
</comment>
<dbReference type="FunCoup" id="A0A1B4XEH2">
    <property type="interactions" value="137"/>
</dbReference>
<proteinExistence type="inferred from homology"/>
<evidence type="ECO:0000256" key="3">
    <source>
        <dbReference type="ARBA" id="ARBA00007725"/>
    </source>
</evidence>
<dbReference type="RefSeq" id="WP_172425919.1">
    <property type="nucleotide sequence ID" value="NZ_AP014879.1"/>
</dbReference>
<accession>A0A1B4XEH2</accession>
<dbReference type="GO" id="GO:0043190">
    <property type="term" value="C:ATP-binding cassette (ABC) transporter complex"/>
    <property type="evidence" value="ECO:0007669"/>
    <property type="project" value="InterPro"/>
</dbReference>
<name>A0A1B4XEH2_9GAMM</name>
<evidence type="ECO:0000256" key="4">
    <source>
        <dbReference type="ARBA" id="ARBA00014213"/>
    </source>
</evidence>
<dbReference type="EMBL" id="AP014879">
    <property type="protein sequence ID" value="BAV33200.1"/>
    <property type="molecule type" value="Genomic_DNA"/>
</dbReference>
<comment type="function">
    <text evidence="1">Part of the ABC transporter complex LptBFG involved in the translocation of lipopolysaccharide (LPS) from the inner membrane to the outer membrane.</text>
</comment>
<feature type="transmembrane region" description="Helical" evidence="12">
    <location>
        <begin position="270"/>
        <end position="289"/>
    </location>
</feature>
<dbReference type="PANTHER" id="PTHR33529">
    <property type="entry name" value="SLR0882 PROTEIN-RELATED"/>
    <property type="match status" value="1"/>
</dbReference>
<reference evidence="13 14" key="1">
    <citation type="submission" date="2015-05" db="EMBL/GenBank/DDBJ databases">
        <title>Complete genome sequence of a sulfur-oxidizing gammaproteobacterium strain HA5.</title>
        <authorList>
            <person name="Miura A."/>
            <person name="Kojima H."/>
            <person name="Fukui M."/>
        </authorList>
    </citation>
    <scope>NUCLEOTIDE SEQUENCE [LARGE SCALE GENOMIC DNA]</scope>
    <source>
        <strain evidence="13 14">HA5</strain>
    </source>
</reference>
<dbReference type="GO" id="GO:0015920">
    <property type="term" value="P:lipopolysaccharide transport"/>
    <property type="evidence" value="ECO:0007669"/>
    <property type="project" value="TreeGrafter"/>
</dbReference>
<dbReference type="InParanoid" id="A0A1B4XEH2"/>
<dbReference type="Pfam" id="PF03739">
    <property type="entry name" value="LptF_LptG"/>
    <property type="match status" value="1"/>
</dbReference>
<sequence length="365" mass="39998">MIINRAFYREVAVTTLGIAVVLLVVMTMMNLTLLLGRAVRGGATESVLYVLLGYQMLGKIDVLLPLAFYLGILMTLSRWYRDSEMTVLAACGIGLTHFLRPALLIGLALGVVVMAMSFYTTPLAVRQIEKVKAQSTHRTEPQQVAPGVFTESAGTGQILYAEKVHRNGDLEGIFISSQQAGNQGVLVAKTGRPFTDKKTGDKFVALHEGALYEGEPGAANYRILEFGVYNLRIEPRLIDEPLVPLAGQTNFALLGQLGNPEAAAELHWRLGKTIVLFVLALYALVFAYTDARRGRMSNFFVAIVVYFVYSNLLGIGETMLQNGRVPAAAGLWWVHGGMGLVAIYLLRQRLRNRPLFVLPAGLVRA</sequence>
<evidence type="ECO:0000256" key="12">
    <source>
        <dbReference type="SAM" id="Phobius"/>
    </source>
</evidence>
<evidence type="ECO:0000256" key="1">
    <source>
        <dbReference type="ARBA" id="ARBA00002265"/>
    </source>
</evidence>
<evidence type="ECO:0000256" key="8">
    <source>
        <dbReference type="ARBA" id="ARBA00022692"/>
    </source>
</evidence>
<gene>
    <name evidence="13" type="ORF">SCL_0880</name>
</gene>
<dbReference type="AlphaFoldDB" id="A0A1B4XEH2"/>
<organism evidence="13 14">
    <name type="scientific">Sulfuricaulis limicola</name>
    <dbReference type="NCBI Taxonomy" id="1620215"/>
    <lineage>
        <taxon>Bacteria</taxon>
        <taxon>Pseudomonadati</taxon>
        <taxon>Pseudomonadota</taxon>
        <taxon>Gammaproteobacteria</taxon>
        <taxon>Acidiferrobacterales</taxon>
        <taxon>Acidiferrobacteraceae</taxon>
        <taxon>Sulfuricaulis</taxon>
    </lineage>
</organism>
<evidence type="ECO:0000256" key="7">
    <source>
        <dbReference type="ARBA" id="ARBA00022519"/>
    </source>
</evidence>
<dbReference type="PANTHER" id="PTHR33529:SF7">
    <property type="entry name" value="LIPOPOLYSACCHARIDE EXPORT SYSTEM PERMEASE PROTEIN LPTF"/>
    <property type="match status" value="1"/>
</dbReference>
<keyword evidence="6" id="KW-1003">Cell membrane</keyword>
<feature type="transmembrane region" description="Helical" evidence="12">
    <location>
        <begin position="296"/>
        <end position="315"/>
    </location>
</feature>
<feature type="transmembrane region" description="Helical" evidence="12">
    <location>
        <begin position="98"/>
        <end position="119"/>
    </location>
</feature>
<dbReference type="NCBIfam" id="TIGR04407">
    <property type="entry name" value="LptF_YjgP"/>
    <property type="match status" value="1"/>
</dbReference>
<evidence type="ECO:0000256" key="2">
    <source>
        <dbReference type="ARBA" id="ARBA00004429"/>
    </source>
</evidence>
<evidence type="ECO:0000313" key="14">
    <source>
        <dbReference type="Proteomes" id="UP000243180"/>
    </source>
</evidence>
<evidence type="ECO:0000256" key="5">
    <source>
        <dbReference type="ARBA" id="ARBA00022448"/>
    </source>
</evidence>